<organism evidence="1">
    <name type="scientific">uncultured Thiotrichaceae bacterium</name>
    <dbReference type="NCBI Taxonomy" id="298394"/>
    <lineage>
        <taxon>Bacteria</taxon>
        <taxon>Pseudomonadati</taxon>
        <taxon>Pseudomonadota</taxon>
        <taxon>Gammaproteobacteria</taxon>
        <taxon>Thiotrichales</taxon>
        <taxon>Thiotrichaceae</taxon>
        <taxon>environmental samples</taxon>
    </lineage>
</organism>
<sequence>MSEYQYYDFRAIDQSLTPSQMDELSRLSSRAQITSRRAEFVYNYGDFRGNPEKLVEDMFDIMLYVANWGARRLILRLPASLFDVSQCRDFFISEEIDHSRKGGQIILDLNFNEEDGGGEWIHGEEWLEDLLPLRDELLRGDFRILYLAWFKAAEKALCNDEIEPETPEPLVPPGLQALSAAQQRFAALLEIDRIDIQALAENSPPLSEQAAFKPEEWLALLPEHEKTDYLLRLSRGEDKLELHLNRRLKMFWQQANADSEHEQVTTVTPLPERRSIQQLLDACQACRYAVEKEAARKTDIATQHKNRIAAQKRDIYLQQLSERKNAVWAEVGRLIGQGLAKSYDQAVSHLYDLHELAVKEDDLEQFTPEFQALVDKYQRRRTFIDRLRAKQLLNMDNTLV</sequence>
<protein>
    <submittedName>
        <fullName evidence="1">Uncharacterized protein</fullName>
    </submittedName>
</protein>
<gene>
    <name evidence="1" type="ORF">HELGO_WM34932</name>
</gene>
<evidence type="ECO:0000313" key="1">
    <source>
        <dbReference type="EMBL" id="CAA6809066.1"/>
    </source>
</evidence>
<dbReference type="AlphaFoldDB" id="A0A6S6SWY7"/>
<proteinExistence type="predicted"/>
<accession>A0A6S6SWY7</accession>
<reference evidence="1" key="1">
    <citation type="submission" date="2020-01" db="EMBL/GenBank/DDBJ databases">
        <authorList>
            <person name="Meier V. D."/>
            <person name="Meier V D."/>
        </authorList>
    </citation>
    <scope>NUCLEOTIDE SEQUENCE</scope>
    <source>
        <strain evidence="1">HLG_WM_MAG_08</strain>
    </source>
</reference>
<name>A0A6S6SWY7_9GAMM</name>
<dbReference type="EMBL" id="CACVAV010000141">
    <property type="protein sequence ID" value="CAA6809066.1"/>
    <property type="molecule type" value="Genomic_DNA"/>
</dbReference>